<evidence type="ECO:0000256" key="8">
    <source>
        <dbReference type="ARBA" id="ARBA00022989"/>
    </source>
</evidence>
<reference evidence="15 16" key="1">
    <citation type="submission" date="2013-12" db="EMBL/GenBank/DDBJ databases">
        <authorList>
            <person name="Stott M."/>
        </authorList>
    </citation>
    <scope>NUCLEOTIDE SEQUENCE [LARGE SCALE GENOMIC DNA]</scope>
    <source>
        <strain evidence="15 16">K22</strain>
    </source>
</reference>
<dbReference type="GO" id="GO:0015833">
    <property type="term" value="P:peptide transport"/>
    <property type="evidence" value="ECO:0007669"/>
    <property type="project" value="UniProtKB-KW"/>
</dbReference>
<dbReference type="PANTHER" id="PTHR43386:SF2">
    <property type="entry name" value="OLIGOPEPTIDE TRANSPORT SYSTEM PERMEASE PROTEIN OPPC"/>
    <property type="match status" value="1"/>
</dbReference>
<protein>
    <recommendedName>
        <fullName evidence="11">Oligopeptide transport system permease protein OppC</fullName>
    </recommendedName>
</protein>
<dbReference type="Pfam" id="PF12911">
    <property type="entry name" value="OppC_N"/>
    <property type="match status" value="1"/>
</dbReference>
<dbReference type="PROSITE" id="PS50928">
    <property type="entry name" value="ABC_TM1"/>
    <property type="match status" value="1"/>
</dbReference>
<feature type="transmembrane region" description="Helical" evidence="12">
    <location>
        <begin position="140"/>
        <end position="166"/>
    </location>
</feature>
<dbReference type="RefSeq" id="WP_173568269.1">
    <property type="nucleotide sequence ID" value="NZ_CBXV010000004.1"/>
</dbReference>
<feature type="domain" description="ABC transmembrane type-1" evidence="14">
    <location>
        <begin position="138"/>
        <end position="332"/>
    </location>
</feature>
<keyword evidence="8 12" id="KW-1133">Transmembrane helix</keyword>
<gene>
    <name evidence="15" type="ORF">PYK22_01279</name>
</gene>
<evidence type="ECO:0000256" key="4">
    <source>
        <dbReference type="ARBA" id="ARBA00022519"/>
    </source>
</evidence>
<comment type="subcellular location">
    <subcellularLocation>
        <location evidence="1">Cell inner membrane</location>
        <topology evidence="1">Multi-pass membrane protein</topology>
    </subcellularLocation>
    <subcellularLocation>
        <location evidence="12">Cell membrane</location>
        <topology evidence="12">Multi-pass membrane protein</topology>
    </subcellularLocation>
</comment>
<dbReference type="PANTHER" id="PTHR43386">
    <property type="entry name" value="OLIGOPEPTIDE TRANSPORT SYSTEM PERMEASE PROTEIN APPC"/>
    <property type="match status" value="1"/>
</dbReference>
<evidence type="ECO:0000256" key="13">
    <source>
        <dbReference type="SAM" id="MobiDB-lite"/>
    </source>
</evidence>
<keyword evidence="7" id="KW-0653">Protein transport</keyword>
<dbReference type="GO" id="GO:0055085">
    <property type="term" value="P:transmembrane transport"/>
    <property type="evidence" value="ECO:0007669"/>
    <property type="project" value="InterPro"/>
</dbReference>
<dbReference type="Gene3D" id="1.10.3720.10">
    <property type="entry name" value="MetI-like"/>
    <property type="match status" value="1"/>
</dbReference>
<keyword evidence="6" id="KW-0571">Peptide transport</keyword>
<feature type="compositionally biased region" description="Basic and acidic residues" evidence="13">
    <location>
        <begin position="1"/>
        <end position="11"/>
    </location>
</feature>
<evidence type="ECO:0000313" key="15">
    <source>
        <dbReference type="EMBL" id="CDM65281.1"/>
    </source>
</evidence>
<evidence type="ECO:0000313" key="16">
    <source>
        <dbReference type="Proteomes" id="UP000031518"/>
    </source>
</evidence>
<keyword evidence="2 12" id="KW-0813">Transport</keyword>
<keyword evidence="16" id="KW-1185">Reference proteome</keyword>
<accession>A0A0B6WW12</accession>
<reference evidence="15 16" key="2">
    <citation type="submission" date="2015-01" db="EMBL/GenBank/DDBJ databases">
        <title>Complete genome sequence of Pyrinomonas methylaliphatogenes type strain K22T.</title>
        <authorList>
            <person name="Lee K.C.Y."/>
            <person name="Power J.F."/>
            <person name="Dunfield P.F."/>
            <person name="Morgan X.C."/>
            <person name="Huttenhower C."/>
            <person name="Stott M.B."/>
        </authorList>
    </citation>
    <scope>NUCLEOTIDE SEQUENCE [LARGE SCALE GENOMIC DNA]</scope>
    <source>
        <strain evidence="15 16">K22</strain>
    </source>
</reference>
<evidence type="ECO:0000256" key="5">
    <source>
        <dbReference type="ARBA" id="ARBA00022692"/>
    </source>
</evidence>
<feature type="region of interest" description="Disordered" evidence="13">
    <location>
        <begin position="1"/>
        <end position="21"/>
    </location>
</feature>
<dbReference type="InterPro" id="IPR050366">
    <property type="entry name" value="BP-dependent_transpt_permease"/>
</dbReference>
<evidence type="ECO:0000259" key="14">
    <source>
        <dbReference type="PROSITE" id="PS50928"/>
    </source>
</evidence>
<dbReference type="Proteomes" id="UP000031518">
    <property type="component" value="Unassembled WGS sequence"/>
</dbReference>
<feature type="transmembrane region" description="Helical" evidence="12">
    <location>
        <begin position="309"/>
        <end position="331"/>
    </location>
</feature>
<keyword evidence="5 12" id="KW-0812">Transmembrane</keyword>
<comment type="similarity">
    <text evidence="10">Belongs to the binding-protein-dependent transport system permease family. OppBC subfamily.</text>
</comment>
<dbReference type="STRING" id="454194.PYK22_01279"/>
<feature type="transmembrane region" description="Helical" evidence="12">
    <location>
        <begin position="203"/>
        <end position="225"/>
    </location>
</feature>
<dbReference type="SUPFAM" id="SSF161098">
    <property type="entry name" value="MetI-like"/>
    <property type="match status" value="1"/>
</dbReference>
<keyword evidence="4" id="KW-0997">Cell inner membrane</keyword>
<feature type="transmembrane region" description="Helical" evidence="12">
    <location>
        <begin position="264"/>
        <end position="289"/>
    </location>
</feature>
<dbReference type="CDD" id="cd06261">
    <property type="entry name" value="TM_PBP2"/>
    <property type="match status" value="1"/>
</dbReference>
<dbReference type="EMBL" id="CBXV010000004">
    <property type="protein sequence ID" value="CDM65281.1"/>
    <property type="molecule type" value="Genomic_DNA"/>
</dbReference>
<feature type="transmembrane region" description="Helical" evidence="12">
    <location>
        <begin position="178"/>
        <end position="197"/>
    </location>
</feature>
<evidence type="ECO:0000256" key="6">
    <source>
        <dbReference type="ARBA" id="ARBA00022856"/>
    </source>
</evidence>
<evidence type="ECO:0000256" key="9">
    <source>
        <dbReference type="ARBA" id="ARBA00023136"/>
    </source>
</evidence>
<dbReference type="AlphaFoldDB" id="A0A0B6WW12"/>
<dbReference type="GO" id="GO:0005886">
    <property type="term" value="C:plasma membrane"/>
    <property type="evidence" value="ECO:0007669"/>
    <property type="project" value="UniProtKB-SubCell"/>
</dbReference>
<organism evidence="15 16">
    <name type="scientific">Pyrinomonas methylaliphatogenes</name>
    <dbReference type="NCBI Taxonomy" id="454194"/>
    <lineage>
        <taxon>Bacteria</taxon>
        <taxon>Pseudomonadati</taxon>
        <taxon>Acidobacteriota</taxon>
        <taxon>Blastocatellia</taxon>
        <taxon>Blastocatellales</taxon>
        <taxon>Pyrinomonadaceae</taxon>
        <taxon>Pyrinomonas</taxon>
    </lineage>
</organism>
<dbReference type="GO" id="GO:0015031">
    <property type="term" value="P:protein transport"/>
    <property type="evidence" value="ECO:0007669"/>
    <property type="project" value="UniProtKB-KW"/>
</dbReference>
<proteinExistence type="inferred from homology"/>
<keyword evidence="9 12" id="KW-0472">Membrane</keyword>
<dbReference type="InterPro" id="IPR000515">
    <property type="entry name" value="MetI-like"/>
</dbReference>
<evidence type="ECO:0000256" key="1">
    <source>
        <dbReference type="ARBA" id="ARBA00004429"/>
    </source>
</evidence>
<evidence type="ECO:0000256" key="2">
    <source>
        <dbReference type="ARBA" id="ARBA00022448"/>
    </source>
</evidence>
<feature type="transmembrane region" description="Helical" evidence="12">
    <location>
        <begin position="62"/>
        <end position="84"/>
    </location>
</feature>
<sequence length="346" mass="37643">MSERSDERLTGIEDTVNGKPHLISPEEMVPDRAEAFGAQDEEAVAGVSLWRDAWRRLLRNKLAVFGLIVVILIALASLIGPPIIRWATGYTYDYIPRDPDLIRAFPPFTAPDGSFSWAHPMGTDTAGRDLLARVLIGGRISLLVGIISTLVSLLIGVAYGATAGYLGGRVDNVMMRIVDVLYALPYMMIVIVLLAVFGQRSPMGQLILLFIALGSVSWLTMARIVRGQVISLKNQEFILAARATGVSTPKIIFRHLVPNVLGPVIVYATLTVPSVMLQEAFLSFLGLGVQAPLSSWGSLVAEGIQNIAIFPWQMIFPGATMALTLFSLNFLGDGLRDALDPQMRKV</sequence>
<name>A0A0B6WW12_9BACT</name>
<dbReference type="InterPro" id="IPR035906">
    <property type="entry name" value="MetI-like_sf"/>
</dbReference>
<dbReference type="InterPro" id="IPR025966">
    <property type="entry name" value="OppC_N"/>
</dbReference>
<keyword evidence="3" id="KW-1003">Cell membrane</keyword>
<evidence type="ECO:0000256" key="7">
    <source>
        <dbReference type="ARBA" id="ARBA00022927"/>
    </source>
</evidence>
<dbReference type="Pfam" id="PF00528">
    <property type="entry name" value="BPD_transp_1"/>
    <property type="match status" value="1"/>
</dbReference>
<evidence type="ECO:0000256" key="3">
    <source>
        <dbReference type="ARBA" id="ARBA00022475"/>
    </source>
</evidence>
<evidence type="ECO:0000256" key="11">
    <source>
        <dbReference type="ARBA" id="ARBA00072251"/>
    </source>
</evidence>
<evidence type="ECO:0000256" key="12">
    <source>
        <dbReference type="RuleBase" id="RU363032"/>
    </source>
</evidence>
<evidence type="ECO:0000256" key="10">
    <source>
        <dbReference type="ARBA" id="ARBA00024202"/>
    </source>
</evidence>